<dbReference type="RefSeq" id="WP_102082239.1">
    <property type="nucleotide sequence ID" value="NZ_PJCP01000018.1"/>
</dbReference>
<proteinExistence type="predicted"/>
<protein>
    <submittedName>
        <fullName evidence="1">Uncharacterized protein</fullName>
    </submittedName>
</protein>
<name>A0AAX0VV37_9PSED</name>
<reference evidence="3 4" key="1">
    <citation type="submission" date="2017-12" db="EMBL/GenBank/DDBJ databases">
        <title>Detection of the carbapenemase gene blaVIM-5 in members of the Pseudomonas putida group isolated from polluted Nigerian wetlands.</title>
        <authorList>
            <person name="Adelowo O."/>
            <person name="Vollmers J."/>
            <person name="Maeusezahl I."/>
            <person name="Kaster A.-K."/>
            <person name="Mueller J.A."/>
        </authorList>
    </citation>
    <scope>NUCLEOTIDE SEQUENCE [LARGE SCALE GENOMIC DNA]</scope>
    <source>
        <strain evidence="2 3">MR119</strain>
        <strain evidence="1 4">MR144</strain>
    </source>
</reference>
<keyword evidence="3" id="KW-1185">Reference proteome</keyword>
<evidence type="ECO:0000313" key="3">
    <source>
        <dbReference type="Proteomes" id="UP000234839"/>
    </source>
</evidence>
<dbReference type="Proteomes" id="UP000234839">
    <property type="component" value="Unassembled WGS sequence"/>
</dbReference>
<dbReference type="EMBL" id="PJCP01000018">
    <property type="protein sequence ID" value="PLV22444.1"/>
    <property type="molecule type" value="Genomic_DNA"/>
</dbReference>
<gene>
    <name evidence="1" type="ORF">CXG49_18490</name>
    <name evidence="2" type="ORF">CXG53_19315</name>
</gene>
<evidence type="ECO:0000313" key="4">
    <source>
        <dbReference type="Proteomes" id="UP000234878"/>
    </source>
</evidence>
<sequence length="312" mass="34648">MLVKVSAFDIDINSAIFDYQAVADLAAGVTGIVFEENRTFYFDTAAFPGFCVGAIITVKDQKSFCTLDVGGAAGAVIKVNNLDEHNQIMDFNFFALNIENGIGVYQHYHQSAPLSVLERLLKVQVRTEKERRIAAAVAAEEARLGKQLSASQASKIQRAHKSYLKVGVIVRPETLRAQLEEYAKIKGMEYTYTVLTPQVLDATPLSNRIKKKKETLIFTNPNLVASLAREIAGAVQQFGISRGNVTVEDGGGVTRHIKIMDMPEVLWEQEYETVVALIDDINPNDFANNEYLKSLVELFDHPDYTPMLRANV</sequence>
<comment type="caution">
    <text evidence="1">The sequence shown here is derived from an EMBL/GenBank/DDBJ whole genome shotgun (WGS) entry which is preliminary data.</text>
</comment>
<dbReference type="AlphaFoldDB" id="A0AAX0VV37"/>
<dbReference type="Proteomes" id="UP000234878">
    <property type="component" value="Unassembled WGS sequence"/>
</dbReference>
<organism evidence="1 4">
    <name type="scientific">Pseudomonas guariconensis</name>
    <dbReference type="NCBI Taxonomy" id="1288410"/>
    <lineage>
        <taxon>Bacteria</taxon>
        <taxon>Pseudomonadati</taxon>
        <taxon>Pseudomonadota</taxon>
        <taxon>Gammaproteobacteria</taxon>
        <taxon>Pseudomonadales</taxon>
        <taxon>Pseudomonadaceae</taxon>
        <taxon>Pseudomonas</taxon>
    </lineage>
</organism>
<accession>A0AAX0VV37</accession>
<evidence type="ECO:0000313" key="2">
    <source>
        <dbReference type="EMBL" id="PLV22444.1"/>
    </source>
</evidence>
<evidence type="ECO:0000313" key="1">
    <source>
        <dbReference type="EMBL" id="PLV17715.1"/>
    </source>
</evidence>
<dbReference type="EMBL" id="PJCQ01000018">
    <property type="protein sequence ID" value="PLV17715.1"/>
    <property type="molecule type" value="Genomic_DNA"/>
</dbReference>